<dbReference type="GO" id="GO:0015833">
    <property type="term" value="P:peptide transport"/>
    <property type="evidence" value="ECO:0007669"/>
    <property type="project" value="TreeGrafter"/>
</dbReference>
<dbReference type="GO" id="GO:0030288">
    <property type="term" value="C:outer membrane-bounded periplasmic space"/>
    <property type="evidence" value="ECO:0007669"/>
    <property type="project" value="UniProtKB-ARBA"/>
</dbReference>
<dbReference type="GO" id="GO:1904680">
    <property type="term" value="F:peptide transmembrane transporter activity"/>
    <property type="evidence" value="ECO:0007669"/>
    <property type="project" value="TreeGrafter"/>
</dbReference>
<keyword evidence="7" id="KW-1185">Reference proteome</keyword>
<protein>
    <submittedName>
        <fullName evidence="6">ABC transporter substrate-binding protein</fullName>
    </submittedName>
</protein>
<accession>A0A5R9J3P0</accession>
<comment type="caution">
    <text evidence="6">The sequence shown here is derived from an EMBL/GenBank/DDBJ whole genome shotgun (WGS) entry which is preliminary data.</text>
</comment>
<keyword evidence="4" id="KW-0732">Signal</keyword>
<proteinExistence type="inferred from homology"/>
<dbReference type="AlphaFoldDB" id="A0A5R9J3P0"/>
<dbReference type="InterPro" id="IPR030678">
    <property type="entry name" value="Peptide/Ni-bd"/>
</dbReference>
<dbReference type="RefSeq" id="WP_138326651.1">
    <property type="nucleotide sequence ID" value="NZ_VCDI01000004.1"/>
</dbReference>
<feature type="domain" description="Solute-binding protein family 5" evidence="5">
    <location>
        <begin position="70"/>
        <end position="459"/>
    </location>
</feature>
<dbReference type="InterPro" id="IPR000914">
    <property type="entry name" value="SBP_5_dom"/>
</dbReference>
<name>A0A5R9J3P0_9PROT</name>
<comment type="subcellular location">
    <subcellularLocation>
        <location evidence="1">Periplasm</location>
    </subcellularLocation>
</comment>
<evidence type="ECO:0000256" key="2">
    <source>
        <dbReference type="ARBA" id="ARBA00005695"/>
    </source>
</evidence>
<evidence type="ECO:0000256" key="3">
    <source>
        <dbReference type="ARBA" id="ARBA00022448"/>
    </source>
</evidence>
<dbReference type="PANTHER" id="PTHR30290">
    <property type="entry name" value="PERIPLASMIC BINDING COMPONENT OF ABC TRANSPORTER"/>
    <property type="match status" value="1"/>
</dbReference>
<dbReference type="Gene3D" id="3.10.105.10">
    <property type="entry name" value="Dipeptide-binding Protein, Domain 3"/>
    <property type="match status" value="1"/>
</dbReference>
<dbReference type="Gene3D" id="3.40.190.10">
    <property type="entry name" value="Periplasmic binding protein-like II"/>
    <property type="match status" value="1"/>
</dbReference>
<organism evidence="6 7">
    <name type="scientific">Lichenicoccus roseus</name>
    <dbReference type="NCBI Taxonomy" id="2683649"/>
    <lineage>
        <taxon>Bacteria</taxon>
        <taxon>Pseudomonadati</taxon>
        <taxon>Pseudomonadota</taxon>
        <taxon>Alphaproteobacteria</taxon>
        <taxon>Acetobacterales</taxon>
        <taxon>Acetobacteraceae</taxon>
        <taxon>Lichenicoccus</taxon>
    </lineage>
</organism>
<dbReference type="EMBL" id="VCDI01000004">
    <property type="protein sequence ID" value="TLU72245.1"/>
    <property type="molecule type" value="Genomic_DNA"/>
</dbReference>
<comment type="similarity">
    <text evidence="2">Belongs to the bacterial solute-binding protein 5 family.</text>
</comment>
<dbReference type="GO" id="GO:0043190">
    <property type="term" value="C:ATP-binding cassette (ABC) transporter complex"/>
    <property type="evidence" value="ECO:0007669"/>
    <property type="project" value="InterPro"/>
</dbReference>
<dbReference type="PANTHER" id="PTHR30290:SF10">
    <property type="entry name" value="PERIPLASMIC OLIGOPEPTIDE-BINDING PROTEIN-RELATED"/>
    <property type="match status" value="1"/>
</dbReference>
<evidence type="ECO:0000313" key="7">
    <source>
        <dbReference type="Proteomes" id="UP000305654"/>
    </source>
</evidence>
<evidence type="ECO:0000313" key="6">
    <source>
        <dbReference type="EMBL" id="TLU72245.1"/>
    </source>
</evidence>
<keyword evidence="3" id="KW-0813">Transport</keyword>
<gene>
    <name evidence="6" type="ORF">FE263_12510</name>
</gene>
<dbReference type="Pfam" id="PF00496">
    <property type="entry name" value="SBP_bac_5"/>
    <property type="match status" value="1"/>
</dbReference>
<dbReference type="CDD" id="cd08506">
    <property type="entry name" value="PBP2_clavulanate_OppA2"/>
    <property type="match status" value="1"/>
</dbReference>
<evidence type="ECO:0000256" key="4">
    <source>
        <dbReference type="ARBA" id="ARBA00022729"/>
    </source>
</evidence>
<dbReference type="SUPFAM" id="SSF53850">
    <property type="entry name" value="Periplasmic binding protein-like II"/>
    <property type="match status" value="1"/>
</dbReference>
<dbReference type="PIRSF" id="PIRSF002741">
    <property type="entry name" value="MppA"/>
    <property type="match status" value="1"/>
</dbReference>
<evidence type="ECO:0000256" key="1">
    <source>
        <dbReference type="ARBA" id="ARBA00004418"/>
    </source>
</evidence>
<reference evidence="6 7" key="1">
    <citation type="submission" date="2019-05" db="EMBL/GenBank/DDBJ databases">
        <authorList>
            <person name="Pankratov T."/>
            <person name="Grouzdev D."/>
        </authorList>
    </citation>
    <scope>NUCLEOTIDE SEQUENCE [LARGE SCALE GENOMIC DNA]</scope>
    <source>
        <strain evidence="6 7">KEBCLARHB70R</strain>
    </source>
</reference>
<evidence type="ECO:0000259" key="5">
    <source>
        <dbReference type="Pfam" id="PF00496"/>
    </source>
</evidence>
<dbReference type="Proteomes" id="UP000305654">
    <property type="component" value="Unassembled WGS sequence"/>
</dbReference>
<dbReference type="OrthoDB" id="7318145at2"/>
<sequence length="547" mass="59038">MAGNAFAADPAASPYQSAHRGGTLRLTADASGGTLDPQINYVSTNAQIFAVTNDGLTTYAHVDGPGSAVVVPDLADSLPTPLDGGRTYVFHLHPGVRFSTGQPVRPSDVLATMQRIFKVGSPTAGSFYGGIVGAAHCLKDALHCTLAGGVEADDAAGTVTFHLTQPDGEFFDKLAMPHASVVPADTPGHDLGNVPAAATGPYEITEFDPNHGMVLERNPYFRVWSAVAQPEGYVDRIQYDFGLGDEAQVTAVENGQYDWMFNNKPLDRLAELGDRYASQVHIQNMFAIFYMPMNMNLPPFDNLEARQAVNYAVNRRAMAILFGGSAVADPLCEMVPTGIPGRIDRCFYSSGADPDHSVPAWQKPDLARARALVEASGTKGAKVTLIAPNRAIDVSMGLYLQNTLQQIGYDTSVKFVTDSVAFNYIQNTSNKVQISLTDWYADYPAPSNFLDDLFGCENFHPGSDSSINISGVCDAHLQATMDRAGRISVTDPAAGNALWAQAGRQVMKLSAAAPLIQFKYVDLVSRRLGHYTYTLLTHMLFSQVWVR</sequence>
<dbReference type="InterPro" id="IPR039424">
    <property type="entry name" value="SBP_5"/>
</dbReference>